<keyword evidence="2" id="KW-1185">Reference proteome</keyword>
<reference evidence="1" key="1">
    <citation type="journal article" date="2021" name="New Phytol.">
        <title>Evolutionary innovations through gain and loss of genes in the ectomycorrhizal Boletales.</title>
        <authorList>
            <person name="Wu G."/>
            <person name="Miyauchi S."/>
            <person name="Morin E."/>
            <person name="Kuo A."/>
            <person name="Drula E."/>
            <person name="Varga T."/>
            <person name="Kohler A."/>
            <person name="Feng B."/>
            <person name="Cao Y."/>
            <person name="Lipzen A."/>
            <person name="Daum C."/>
            <person name="Hundley H."/>
            <person name="Pangilinan J."/>
            <person name="Johnson J."/>
            <person name="Barry K."/>
            <person name="LaButti K."/>
            <person name="Ng V."/>
            <person name="Ahrendt S."/>
            <person name="Min B."/>
            <person name="Choi I.G."/>
            <person name="Park H."/>
            <person name="Plett J.M."/>
            <person name="Magnuson J."/>
            <person name="Spatafora J.W."/>
            <person name="Nagy L.G."/>
            <person name="Henrissat B."/>
            <person name="Grigoriev I.V."/>
            <person name="Yang Z.L."/>
            <person name="Xu J."/>
            <person name="Martin F.M."/>
        </authorList>
    </citation>
    <scope>NUCLEOTIDE SEQUENCE</scope>
    <source>
        <strain evidence="1">KUC20120723A-06</strain>
    </source>
</reference>
<accession>A0ACB8BJE9</accession>
<proteinExistence type="predicted"/>
<organism evidence="1 2">
    <name type="scientific">Leucogyrophana mollusca</name>
    <dbReference type="NCBI Taxonomy" id="85980"/>
    <lineage>
        <taxon>Eukaryota</taxon>
        <taxon>Fungi</taxon>
        <taxon>Dikarya</taxon>
        <taxon>Basidiomycota</taxon>
        <taxon>Agaricomycotina</taxon>
        <taxon>Agaricomycetes</taxon>
        <taxon>Agaricomycetidae</taxon>
        <taxon>Boletales</taxon>
        <taxon>Boletales incertae sedis</taxon>
        <taxon>Leucogyrophana</taxon>
    </lineage>
</organism>
<name>A0ACB8BJE9_9AGAM</name>
<protein>
    <submittedName>
        <fullName evidence="1">Uncharacterized protein</fullName>
    </submittedName>
</protein>
<dbReference type="Proteomes" id="UP000790709">
    <property type="component" value="Unassembled WGS sequence"/>
</dbReference>
<evidence type="ECO:0000313" key="1">
    <source>
        <dbReference type="EMBL" id="KAH7925719.1"/>
    </source>
</evidence>
<dbReference type="EMBL" id="MU266396">
    <property type="protein sequence ID" value="KAH7925719.1"/>
    <property type="molecule type" value="Genomic_DNA"/>
</dbReference>
<gene>
    <name evidence="1" type="ORF">BV22DRAFT_1159912</name>
</gene>
<sequence length="258" mass="28247">MAFVTEESPPTSQPTENSPEASNNVAKDEAPLRSTASEARSYHPPAQTVDHSAERNDYPTGGSTAPEQAPLDVRSQLLQKILGTLEESNQTLKESTQTLKASTIAQESGTDTRSRFWATYKRHAEDYDSEFLEKYKDDMDIVLIFSGLFSAVSTSFITTLQSSLSPDPTDTTNALLRQLIQAGNSSAFAGQPLDPLTWNGPDTTVIWTQSFLYASLCASLLAALGAVLGKQWLGHYRRRGSGTIEERGKRRQQKLSGL</sequence>
<comment type="caution">
    <text evidence="1">The sequence shown here is derived from an EMBL/GenBank/DDBJ whole genome shotgun (WGS) entry which is preliminary data.</text>
</comment>
<evidence type="ECO:0000313" key="2">
    <source>
        <dbReference type="Proteomes" id="UP000790709"/>
    </source>
</evidence>